<dbReference type="CDD" id="cd07377">
    <property type="entry name" value="WHTH_GntR"/>
    <property type="match status" value="1"/>
</dbReference>
<dbReference type="SUPFAM" id="SSF46785">
    <property type="entry name" value="Winged helix' DNA-binding domain"/>
    <property type="match status" value="1"/>
</dbReference>
<dbReference type="GO" id="GO:0003700">
    <property type="term" value="F:DNA-binding transcription factor activity"/>
    <property type="evidence" value="ECO:0007669"/>
    <property type="project" value="InterPro"/>
</dbReference>
<dbReference type="Proteomes" id="UP000242310">
    <property type="component" value="Unassembled WGS sequence"/>
</dbReference>
<keyword evidence="3" id="KW-0804">Transcription</keyword>
<dbReference type="OrthoDB" id="9801546at2"/>
<dbReference type="PROSITE" id="PS50949">
    <property type="entry name" value="HTH_GNTR"/>
    <property type="match status" value="1"/>
</dbReference>
<dbReference type="InterPro" id="IPR000524">
    <property type="entry name" value="Tscrpt_reg_HTH_GntR"/>
</dbReference>
<comment type="caution">
    <text evidence="5">The sequence shown here is derived from an EMBL/GenBank/DDBJ whole genome shotgun (WGS) entry which is preliminary data.</text>
</comment>
<name>A0A2P8HBG6_9BACI</name>
<reference evidence="5 6" key="1">
    <citation type="submission" date="2018-03" db="EMBL/GenBank/DDBJ databases">
        <title>Genomic Encyclopedia of Type Strains, Phase III (KMG-III): the genomes of soil and plant-associated and newly described type strains.</title>
        <authorList>
            <person name="Whitman W."/>
        </authorList>
    </citation>
    <scope>NUCLEOTIDE SEQUENCE [LARGE SCALE GENOMIC DNA]</scope>
    <source>
        <strain evidence="5 6">CGMCC 1.07653</strain>
    </source>
</reference>
<sequence length="128" mass="14371">MLHIDPKSQTPIYEQIIVQMKDRVAKGVLKPGERIPPVRELSSQIVVNPNTVSKAYKELEKQGVIVTMRGRGTFISEDVTAGITAGQTEHVKKEMSRVVLDAYYAGVSKEELHVWINAFYDDLGGWDK</sequence>
<accession>A0A2P8HBG6</accession>
<gene>
    <name evidence="5" type="ORF">B0H94_11033</name>
</gene>
<keyword evidence="1" id="KW-0805">Transcription regulation</keyword>
<dbReference type="InterPro" id="IPR036390">
    <property type="entry name" value="WH_DNA-bd_sf"/>
</dbReference>
<proteinExistence type="predicted"/>
<evidence type="ECO:0000256" key="1">
    <source>
        <dbReference type="ARBA" id="ARBA00023015"/>
    </source>
</evidence>
<evidence type="ECO:0000313" key="6">
    <source>
        <dbReference type="Proteomes" id="UP000242310"/>
    </source>
</evidence>
<dbReference type="AlphaFoldDB" id="A0A2P8HBG6"/>
<dbReference type="Pfam" id="PF00392">
    <property type="entry name" value="GntR"/>
    <property type="match status" value="1"/>
</dbReference>
<keyword evidence="2" id="KW-0238">DNA-binding</keyword>
<protein>
    <submittedName>
        <fullName evidence="5">GntR family transcriptional regulator</fullName>
    </submittedName>
</protein>
<evidence type="ECO:0000256" key="2">
    <source>
        <dbReference type="ARBA" id="ARBA00023125"/>
    </source>
</evidence>
<evidence type="ECO:0000313" key="5">
    <source>
        <dbReference type="EMBL" id="PSL43558.1"/>
    </source>
</evidence>
<dbReference type="Gene3D" id="1.10.10.10">
    <property type="entry name" value="Winged helix-like DNA-binding domain superfamily/Winged helix DNA-binding domain"/>
    <property type="match status" value="1"/>
</dbReference>
<evidence type="ECO:0000259" key="4">
    <source>
        <dbReference type="PROSITE" id="PS50949"/>
    </source>
</evidence>
<dbReference type="PANTHER" id="PTHR38445">
    <property type="entry name" value="HTH-TYPE TRANSCRIPTIONAL REPRESSOR YTRA"/>
    <property type="match status" value="1"/>
</dbReference>
<keyword evidence="6" id="KW-1185">Reference proteome</keyword>
<dbReference type="PANTHER" id="PTHR38445:SF9">
    <property type="entry name" value="HTH-TYPE TRANSCRIPTIONAL REPRESSOR YTRA"/>
    <property type="match status" value="1"/>
</dbReference>
<evidence type="ECO:0000256" key="3">
    <source>
        <dbReference type="ARBA" id="ARBA00023163"/>
    </source>
</evidence>
<dbReference type="InterPro" id="IPR036388">
    <property type="entry name" value="WH-like_DNA-bd_sf"/>
</dbReference>
<dbReference type="SMART" id="SM00345">
    <property type="entry name" value="HTH_GNTR"/>
    <property type="match status" value="1"/>
</dbReference>
<dbReference type="RefSeq" id="WP_106589229.1">
    <property type="nucleotide sequence ID" value="NZ_PYAV01000010.1"/>
</dbReference>
<dbReference type="EMBL" id="PYAV01000010">
    <property type="protein sequence ID" value="PSL43558.1"/>
    <property type="molecule type" value="Genomic_DNA"/>
</dbReference>
<organism evidence="5 6">
    <name type="scientific">Salsuginibacillus halophilus</name>
    <dbReference type="NCBI Taxonomy" id="517424"/>
    <lineage>
        <taxon>Bacteria</taxon>
        <taxon>Bacillati</taxon>
        <taxon>Bacillota</taxon>
        <taxon>Bacilli</taxon>
        <taxon>Bacillales</taxon>
        <taxon>Bacillaceae</taxon>
        <taxon>Salsuginibacillus</taxon>
    </lineage>
</organism>
<feature type="domain" description="HTH gntR-type" evidence="4">
    <location>
        <begin position="10"/>
        <end position="78"/>
    </location>
</feature>
<dbReference type="GO" id="GO:0003677">
    <property type="term" value="F:DNA binding"/>
    <property type="evidence" value="ECO:0007669"/>
    <property type="project" value="UniProtKB-KW"/>
</dbReference>